<sequence length="122" mass="12701">MLPVLCYRGEVTSVVPVSQDTQALCVRKTSTSVKRARKMCVTMGSVSTRMAATSVSVVPGSPVIIVTLTLTSASPTLASTGPRARTKSTGSRVSAPRGTRAKSAVSILTSVNHPLVYTEPPV</sequence>
<name>A0A8D9DZQ7_9HEMI</name>
<evidence type="ECO:0000313" key="2">
    <source>
        <dbReference type="EMBL" id="CAG6735206.1"/>
    </source>
</evidence>
<protein>
    <submittedName>
        <fullName evidence="2">Uncharacterized protein</fullName>
    </submittedName>
</protein>
<reference evidence="2" key="1">
    <citation type="submission" date="2021-05" db="EMBL/GenBank/DDBJ databases">
        <authorList>
            <person name="Alioto T."/>
            <person name="Alioto T."/>
            <person name="Gomez Garrido J."/>
        </authorList>
    </citation>
    <scope>NUCLEOTIDE SEQUENCE</scope>
</reference>
<dbReference type="EMBL" id="HBUF01395078">
    <property type="protein sequence ID" value="CAG6735206.1"/>
    <property type="molecule type" value="Transcribed_RNA"/>
</dbReference>
<accession>A0A8D9DZQ7</accession>
<dbReference type="AlphaFoldDB" id="A0A8D9DZQ7"/>
<organism evidence="2">
    <name type="scientific">Cacopsylla melanoneura</name>
    <dbReference type="NCBI Taxonomy" id="428564"/>
    <lineage>
        <taxon>Eukaryota</taxon>
        <taxon>Metazoa</taxon>
        <taxon>Ecdysozoa</taxon>
        <taxon>Arthropoda</taxon>
        <taxon>Hexapoda</taxon>
        <taxon>Insecta</taxon>
        <taxon>Pterygota</taxon>
        <taxon>Neoptera</taxon>
        <taxon>Paraneoptera</taxon>
        <taxon>Hemiptera</taxon>
        <taxon>Sternorrhyncha</taxon>
        <taxon>Psylloidea</taxon>
        <taxon>Psyllidae</taxon>
        <taxon>Psyllinae</taxon>
        <taxon>Cacopsylla</taxon>
    </lineage>
</organism>
<proteinExistence type="predicted"/>
<feature type="region of interest" description="Disordered" evidence="1">
    <location>
        <begin position="76"/>
        <end position="101"/>
    </location>
</feature>
<evidence type="ECO:0000256" key="1">
    <source>
        <dbReference type="SAM" id="MobiDB-lite"/>
    </source>
</evidence>